<protein>
    <recommendedName>
        <fullName evidence="1">SAWADEE domain-containing protein</fullName>
    </recommendedName>
</protein>
<dbReference type="InterPro" id="IPR039276">
    <property type="entry name" value="SHH1/2"/>
</dbReference>
<organism evidence="2 3">
    <name type="scientific">Quercus lobata</name>
    <name type="common">Valley oak</name>
    <dbReference type="NCBI Taxonomy" id="97700"/>
    <lineage>
        <taxon>Eukaryota</taxon>
        <taxon>Viridiplantae</taxon>
        <taxon>Streptophyta</taxon>
        <taxon>Embryophyta</taxon>
        <taxon>Tracheophyta</taxon>
        <taxon>Spermatophyta</taxon>
        <taxon>Magnoliopsida</taxon>
        <taxon>eudicotyledons</taxon>
        <taxon>Gunneridae</taxon>
        <taxon>Pentapetalae</taxon>
        <taxon>rosids</taxon>
        <taxon>fabids</taxon>
        <taxon>Fagales</taxon>
        <taxon>Fagaceae</taxon>
        <taxon>Quercus</taxon>
    </lineage>
</organism>
<dbReference type="SUPFAM" id="SSF54160">
    <property type="entry name" value="Chromo domain-like"/>
    <property type="match status" value="1"/>
</dbReference>
<dbReference type="EnsemblPlants" id="QL05p020351:mrna">
    <property type="protein sequence ID" value="QL05p020351:mrna"/>
    <property type="gene ID" value="QL05p020351"/>
</dbReference>
<sequence length="283" mass="32384">MEGFGSKDLEDSLSEFTLAEIIEMGKIFKDVGEQSLGQEFCQDIAISFSRSASRKGKSAITWEQVQSWFLNKQEQLQDKATPSSGALKLFVDHSDAPISSNIPQSSTSKVRKASDLSELRYEAKSSKDNAWYDVASFLSYRVLHTGELEVRVRYAGFGKEDDEWVNVKNRVRERSIPLEASDCHKVKVGDLVLCFQEREHHAVYCDAYIVKIKRMPHDNDSKGCRCIFVVRYDHDHTEEKVELGRICSRPTHYSRSPMDIEVGSTQYYSQPIFELQEGIKFPF</sequence>
<dbReference type="OrthoDB" id="1885884at2759"/>
<dbReference type="GeneID" id="115991957"/>
<dbReference type="Proteomes" id="UP000594261">
    <property type="component" value="Chromosome 5"/>
</dbReference>
<feature type="domain" description="SAWADEE" evidence="1">
    <location>
        <begin position="118"/>
        <end position="247"/>
    </location>
</feature>
<keyword evidence="3" id="KW-1185">Reference proteome</keyword>
<dbReference type="PANTHER" id="PTHR33827:SF2">
    <property type="entry name" value="PROTEIN SAWADEE HOMEODOMAIN HOMOLOG 1"/>
    <property type="match status" value="1"/>
</dbReference>
<dbReference type="GO" id="GO:0003682">
    <property type="term" value="F:chromatin binding"/>
    <property type="evidence" value="ECO:0007669"/>
    <property type="project" value="InterPro"/>
</dbReference>
<dbReference type="KEGG" id="qlo:115991957"/>
<dbReference type="PANTHER" id="PTHR33827">
    <property type="entry name" value="PROTEIN SAWADEE HOMEODOMAIN HOMOLOG 2"/>
    <property type="match status" value="1"/>
</dbReference>
<accession>A0A7N2LP40</accession>
<gene>
    <name evidence="2" type="primary">LOC115991957</name>
</gene>
<dbReference type="OMA" id="DPTECTC"/>
<dbReference type="RefSeq" id="XP_030971810.1">
    <property type="nucleotide sequence ID" value="XM_031115950.1"/>
</dbReference>
<evidence type="ECO:0000313" key="2">
    <source>
        <dbReference type="EnsemblPlants" id="QL05p020351:mrna"/>
    </source>
</evidence>
<reference evidence="2 3" key="1">
    <citation type="journal article" date="2016" name="G3 (Bethesda)">
        <title>First Draft Assembly and Annotation of the Genome of a California Endemic Oak Quercus lobata Nee (Fagaceae).</title>
        <authorList>
            <person name="Sork V.L."/>
            <person name="Fitz-Gibbon S.T."/>
            <person name="Puiu D."/>
            <person name="Crepeau M."/>
            <person name="Gugger P.F."/>
            <person name="Sherman R."/>
            <person name="Stevens K."/>
            <person name="Langley C.H."/>
            <person name="Pellegrini M."/>
            <person name="Salzberg S.L."/>
        </authorList>
    </citation>
    <scope>NUCLEOTIDE SEQUENCE [LARGE SCALE GENOMIC DNA]</scope>
    <source>
        <strain evidence="2 3">cv. SW786</strain>
    </source>
</reference>
<name>A0A7N2LP40_QUELO</name>
<dbReference type="AlphaFoldDB" id="A0A7N2LP40"/>
<dbReference type="InterPro" id="IPR016197">
    <property type="entry name" value="Chromo-like_dom_sf"/>
</dbReference>
<dbReference type="Gramene" id="QL05p020351:mrna">
    <property type="protein sequence ID" value="QL05p020351:mrna"/>
    <property type="gene ID" value="QL05p020351"/>
</dbReference>
<dbReference type="Gene3D" id="2.40.50.40">
    <property type="match status" value="1"/>
</dbReference>
<dbReference type="Pfam" id="PF16719">
    <property type="entry name" value="SAWADEE"/>
    <property type="match status" value="1"/>
</dbReference>
<evidence type="ECO:0000259" key="1">
    <source>
        <dbReference type="Pfam" id="PF16719"/>
    </source>
</evidence>
<dbReference type="EMBL" id="LRBV02000005">
    <property type="status" value="NOT_ANNOTATED_CDS"/>
    <property type="molecule type" value="Genomic_DNA"/>
</dbReference>
<reference evidence="2" key="2">
    <citation type="submission" date="2021-01" db="UniProtKB">
        <authorList>
            <consortium name="EnsemblPlants"/>
        </authorList>
    </citation>
    <scope>IDENTIFICATION</scope>
</reference>
<dbReference type="InterPro" id="IPR032001">
    <property type="entry name" value="SAWADEE_dom"/>
</dbReference>
<dbReference type="InParanoid" id="A0A7N2LP40"/>
<evidence type="ECO:0000313" key="3">
    <source>
        <dbReference type="Proteomes" id="UP000594261"/>
    </source>
</evidence>
<dbReference type="Gene3D" id="2.30.30.140">
    <property type="match status" value="1"/>
</dbReference>
<proteinExistence type="predicted"/>
<dbReference type="FunCoup" id="A0A7N2LP40">
    <property type="interactions" value="971"/>
</dbReference>